<sequence>LIATSFYFPKFCVSFGNFRIEFIMQSVENKIYKKIKYGGKGKIYFSNDFVKYGPPESITKALTTLNKKEILLRLTRGIYLYPRFSELLNQILYPSLDTIAKEIAKRDKTRIVPTGVQALNMLGLSTQVVVNAVYLTDGSPRRIKIGGGKGILFIHTAPKNLAYKSDLIMLVVSALKEIGEGNVSSKEIEIIKAPLTKYETKESILRDIELAPVWVRKILLTMI</sequence>
<accession>A0A5J4PVJ5</accession>
<dbReference type="InterPro" id="IPR045738">
    <property type="entry name" value="DUF6088"/>
</dbReference>
<dbReference type="AlphaFoldDB" id="A0A5J4PVJ5"/>
<evidence type="ECO:0000313" key="1">
    <source>
        <dbReference type="EMBL" id="KAA6313142.1"/>
    </source>
</evidence>
<name>A0A5J4PVJ5_9ZZZZ</name>
<feature type="non-terminal residue" evidence="1">
    <location>
        <position position="1"/>
    </location>
</feature>
<comment type="caution">
    <text evidence="1">The sequence shown here is derived from an EMBL/GenBank/DDBJ whole genome shotgun (WGS) entry which is preliminary data.</text>
</comment>
<reference evidence="1" key="1">
    <citation type="submission" date="2019-03" db="EMBL/GenBank/DDBJ databases">
        <title>Single cell metagenomics reveals metabolic interactions within the superorganism composed of flagellate Streblomastix strix and complex community of Bacteroidetes bacteria on its surface.</title>
        <authorList>
            <person name="Treitli S.C."/>
            <person name="Kolisko M."/>
            <person name="Husnik F."/>
            <person name="Keeling P."/>
            <person name="Hampl V."/>
        </authorList>
    </citation>
    <scope>NUCLEOTIDE SEQUENCE</scope>
    <source>
        <strain evidence="1">STM</strain>
    </source>
</reference>
<organism evidence="1">
    <name type="scientific">termite gut metagenome</name>
    <dbReference type="NCBI Taxonomy" id="433724"/>
    <lineage>
        <taxon>unclassified sequences</taxon>
        <taxon>metagenomes</taxon>
        <taxon>organismal metagenomes</taxon>
    </lineage>
</organism>
<protein>
    <recommendedName>
        <fullName evidence="2">AbiEi antitoxin C-terminal domain-containing protein</fullName>
    </recommendedName>
</protein>
<proteinExistence type="predicted"/>
<dbReference type="EMBL" id="SNRY01006193">
    <property type="protein sequence ID" value="KAA6313142.1"/>
    <property type="molecule type" value="Genomic_DNA"/>
</dbReference>
<gene>
    <name evidence="1" type="ORF">EZS27_036037</name>
</gene>
<evidence type="ECO:0008006" key="2">
    <source>
        <dbReference type="Google" id="ProtNLM"/>
    </source>
</evidence>
<dbReference type="Pfam" id="PF19570">
    <property type="entry name" value="DUF6088"/>
    <property type="match status" value="1"/>
</dbReference>